<evidence type="ECO:0000313" key="1">
    <source>
        <dbReference type="EMBL" id="MBM7570960.1"/>
    </source>
</evidence>
<dbReference type="EMBL" id="JAFBDR010000006">
    <property type="protein sequence ID" value="MBM7570960.1"/>
    <property type="molecule type" value="Genomic_DNA"/>
</dbReference>
<accession>A0ABS2MZ50</accession>
<comment type="caution">
    <text evidence="1">The sequence shown here is derived from an EMBL/GenBank/DDBJ whole genome shotgun (WGS) entry which is preliminary data.</text>
</comment>
<proteinExistence type="predicted"/>
<sequence length="98" mass="11597">MQKSETYLDFCFVRKKVGHLSEEINAQLENLFKHERLNWYLDEKENQEVEIIVAEVKGMSSWGSEQAVIDYLEEYADENFWSLLQGYQFQVIPVLKGC</sequence>
<dbReference type="Proteomes" id="UP001296943">
    <property type="component" value="Unassembled WGS sequence"/>
</dbReference>
<reference evidence="1 2" key="1">
    <citation type="submission" date="2021-01" db="EMBL/GenBank/DDBJ databases">
        <title>Genomic Encyclopedia of Type Strains, Phase IV (KMG-IV): sequencing the most valuable type-strain genomes for metagenomic binning, comparative biology and taxonomic classification.</title>
        <authorList>
            <person name="Goeker M."/>
        </authorList>
    </citation>
    <scope>NUCLEOTIDE SEQUENCE [LARGE SCALE GENOMIC DNA]</scope>
    <source>
        <strain evidence="1 2">DSM 23711</strain>
    </source>
</reference>
<keyword evidence="2" id="KW-1185">Reference proteome</keyword>
<gene>
    <name evidence="1" type="ORF">JOC48_001440</name>
</gene>
<protein>
    <submittedName>
        <fullName evidence="1">Uncharacterized protein</fullName>
    </submittedName>
</protein>
<name>A0ABS2MZ50_9BACI</name>
<dbReference type="RefSeq" id="WP_204498369.1">
    <property type="nucleotide sequence ID" value="NZ_JAFBDR010000006.1"/>
</dbReference>
<evidence type="ECO:0000313" key="2">
    <source>
        <dbReference type="Proteomes" id="UP001296943"/>
    </source>
</evidence>
<organism evidence="1 2">
    <name type="scientific">Aquibacillus albus</name>
    <dbReference type="NCBI Taxonomy" id="1168171"/>
    <lineage>
        <taxon>Bacteria</taxon>
        <taxon>Bacillati</taxon>
        <taxon>Bacillota</taxon>
        <taxon>Bacilli</taxon>
        <taxon>Bacillales</taxon>
        <taxon>Bacillaceae</taxon>
        <taxon>Aquibacillus</taxon>
    </lineage>
</organism>